<dbReference type="CDD" id="cd00088">
    <property type="entry name" value="HPT"/>
    <property type="match status" value="1"/>
</dbReference>
<feature type="modified residue" description="4-aspartylphosphate" evidence="16">
    <location>
        <position position="750"/>
    </location>
</feature>
<evidence type="ECO:0000256" key="8">
    <source>
        <dbReference type="ARBA" id="ARBA00022692"/>
    </source>
</evidence>
<dbReference type="NCBIfam" id="TIGR02956">
    <property type="entry name" value="TMAO_torS"/>
    <property type="match status" value="1"/>
</dbReference>
<comment type="subcellular location">
    <subcellularLocation>
        <location evidence="2">Cell inner membrane</location>
        <topology evidence="2">Multi-pass membrane protein</topology>
    </subcellularLocation>
</comment>
<dbReference type="PROSITE" id="PS50894">
    <property type="entry name" value="HPT"/>
    <property type="match status" value="1"/>
</dbReference>
<dbReference type="CDD" id="cd17546">
    <property type="entry name" value="REC_hyHK_CKI1_RcsC-like"/>
    <property type="match status" value="1"/>
</dbReference>
<dbReference type="CDD" id="cd16922">
    <property type="entry name" value="HATPase_EvgS-ArcB-TorS-like"/>
    <property type="match status" value="1"/>
</dbReference>
<feature type="transmembrane region" description="Helical" evidence="18">
    <location>
        <begin position="333"/>
        <end position="354"/>
    </location>
</feature>
<dbReference type="Pfam" id="PF02518">
    <property type="entry name" value="HATPase_c"/>
    <property type="match status" value="1"/>
</dbReference>
<evidence type="ECO:0000256" key="4">
    <source>
        <dbReference type="ARBA" id="ARBA00022475"/>
    </source>
</evidence>
<dbReference type="Gene3D" id="3.30.565.10">
    <property type="entry name" value="Histidine kinase-like ATPase, C-terminal domain"/>
    <property type="match status" value="1"/>
</dbReference>
<dbReference type="PROSITE" id="PS50109">
    <property type="entry name" value="HIS_KIN"/>
    <property type="match status" value="1"/>
</dbReference>
<evidence type="ECO:0000256" key="5">
    <source>
        <dbReference type="ARBA" id="ARBA00022519"/>
    </source>
</evidence>
<keyword evidence="5" id="KW-0997">Cell inner membrane</keyword>
<dbReference type="PANTHER" id="PTHR43047">
    <property type="entry name" value="TWO-COMPONENT HISTIDINE PROTEIN KINASE"/>
    <property type="match status" value="1"/>
</dbReference>
<dbReference type="PRINTS" id="PR00344">
    <property type="entry name" value="BCTRLSENSOR"/>
</dbReference>
<dbReference type="PIRSF" id="PIRSF036437">
    <property type="entry name" value="HK_TorS"/>
    <property type="match status" value="1"/>
</dbReference>
<feature type="coiled-coil region" evidence="17">
    <location>
        <begin position="131"/>
        <end position="158"/>
    </location>
</feature>
<evidence type="ECO:0000259" key="21">
    <source>
        <dbReference type="PROSITE" id="PS50894"/>
    </source>
</evidence>
<keyword evidence="11" id="KW-0067">ATP-binding</keyword>
<proteinExistence type="predicted"/>
<comment type="caution">
    <text evidence="22">The sequence shown here is derived from an EMBL/GenBank/DDBJ whole genome shotgun (WGS) entry which is preliminary data.</text>
</comment>
<dbReference type="AlphaFoldDB" id="A0A8I1WA38"/>
<dbReference type="Gene3D" id="1.20.120.160">
    <property type="entry name" value="HPT domain"/>
    <property type="match status" value="1"/>
</dbReference>
<comment type="catalytic activity">
    <reaction evidence="1">
        <text>ATP + protein L-histidine = ADP + protein N-phospho-L-histidine.</text>
        <dbReference type="EC" id="2.7.13.3"/>
    </reaction>
</comment>
<evidence type="ECO:0000259" key="20">
    <source>
        <dbReference type="PROSITE" id="PS50110"/>
    </source>
</evidence>
<evidence type="ECO:0000256" key="2">
    <source>
        <dbReference type="ARBA" id="ARBA00004429"/>
    </source>
</evidence>
<dbReference type="FunFam" id="1.10.287.130:FF:000004">
    <property type="entry name" value="Ethylene receptor 1"/>
    <property type="match status" value="1"/>
</dbReference>
<dbReference type="Pfam" id="PF00072">
    <property type="entry name" value="Response_reg"/>
    <property type="match status" value="1"/>
</dbReference>
<keyword evidence="17" id="KW-0175">Coiled coil</keyword>
<dbReference type="SUPFAM" id="SSF52172">
    <property type="entry name" value="CheY-like"/>
    <property type="match status" value="1"/>
</dbReference>
<dbReference type="CDD" id="cd00082">
    <property type="entry name" value="HisKA"/>
    <property type="match status" value="1"/>
</dbReference>
<evidence type="ECO:0000256" key="17">
    <source>
        <dbReference type="SAM" id="Coils"/>
    </source>
</evidence>
<evidence type="ECO:0000313" key="22">
    <source>
        <dbReference type="EMBL" id="MBO1109686.1"/>
    </source>
</evidence>
<dbReference type="GO" id="GO:0000155">
    <property type="term" value="F:phosphorelay sensor kinase activity"/>
    <property type="evidence" value="ECO:0007669"/>
    <property type="project" value="InterPro"/>
</dbReference>
<feature type="domain" description="HPt" evidence="21">
    <location>
        <begin position="863"/>
        <end position="954"/>
    </location>
</feature>
<evidence type="ECO:0000256" key="16">
    <source>
        <dbReference type="PROSITE-ProRule" id="PRU00169"/>
    </source>
</evidence>
<dbReference type="RefSeq" id="WP_207542694.1">
    <property type="nucleotide sequence ID" value="NZ_JAFNAA010000024.1"/>
</dbReference>
<keyword evidence="14 18" id="KW-0472">Membrane</keyword>
<evidence type="ECO:0000256" key="9">
    <source>
        <dbReference type="ARBA" id="ARBA00022741"/>
    </source>
</evidence>
<dbReference type="Gene3D" id="1.20.58.920">
    <property type="match status" value="1"/>
</dbReference>
<sequence length="957" mass="106029">MAIPSLTRRLWLAFVLMALLTLVSALVGWLSLRFVETVEQSNTHALLPTMNIARELSEASAYELVSAQNLTGATTQQEWLAQGRMLTTQSLKISRLLAQLQALGFDTTAIEQQEAEITSLLGKQGTLVGERLTLQLQRDNLREEIAQATSKIAELAKGQASIAATSAGATQAGIYDLVEQHQRDATLRALDQLADVDLGYLDQMIELRLSAMRVEKIINGLSDGQGDTFLSQQQQQLAQAVRILHRRHLRVEDPGVRRELAEAITTISQYQALIDICKNINHIQGQLQAFSQKNLELFTRFGDEINRQVAQIEQRNAQALEQLRSAQKTGQRWLLGLALVALIALCLILWRLVYRQVTLPLARHTQALQSLLNGRLDSAFPQTDGMRELQSINRLANAFRSSVRALRYHQEHLEEEVRERTDELQALVVQHRQARQEAEKANHAKSAFLAAMSHEIRTPLHGILGTAQRLSQQPDLSSKERDYVQAINDSGESLLSILNDILDYSAIEEGQAQVSISDEPFEPDSLLRSIVRLMESRASAKGIYLRFDSHPADSFALVDSGMQHITPNTILLGDPRRIRQIIVNLISNALRFTQQGGITLRCSMAKKHWEISVTDTGCGIATEQLQQIFEPFVQLGRQSGGTGLGLAICKSLAEAMDGSLSVTSTPAEGSCFTLRLPLRFASVPAQYSGERDCCLDGLRLLLIEDNALIRQISREMLESSGAQVLVAENGAQAIAVLARESAPVHGMLVDLSLPDCDGAELAVMLAESYPQIPRIAFSAHVLDKALGDKIRDIFCGLIQKPVQQETLCRLVQHYLQASVAVQPSGKNTREERVIDARAQTSTADPATELLNLDQLQDDYQRFGPARLQKWVSLFETHSLPLLARIQTEFEQGNDKAISELAHTLKSSCASLAMQQATSLCQKLENDPLVSSTQQALEHVTRSSFSALQHWLVAQKRE</sequence>
<evidence type="ECO:0000256" key="15">
    <source>
        <dbReference type="PROSITE-ProRule" id="PRU00110"/>
    </source>
</evidence>
<dbReference type="InterPro" id="IPR014302">
    <property type="entry name" value="Sig_transdc_His_kinase_TorS"/>
</dbReference>
<dbReference type="SUPFAM" id="SSF55874">
    <property type="entry name" value="ATPase domain of HSP90 chaperone/DNA topoisomerase II/histidine kinase"/>
    <property type="match status" value="1"/>
</dbReference>
<feature type="domain" description="Response regulatory" evidence="20">
    <location>
        <begin position="699"/>
        <end position="815"/>
    </location>
</feature>
<evidence type="ECO:0000256" key="6">
    <source>
        <dbReference type="ARBA" id="ARBA00022553"/>
    </source>
</evidence>
<dbReference type="Pfam" id="PF01627">
    <property type="entry name" value="Hpt"/>
    <property type="match status" value="1"/>
</dbReference>
<dbReference type="InterPro" id="IPR036097">
    <property type="entry name" value="HisK_dim/P_sf"/>
</dbReference>
<evidence type="ECO:0000256" key="14">
    <source>
        <dbReference type="ARBA" id="ARBA00023136"/>
    </source>
</evidence>
<evidence type="ECO:0000256" key="1">
    <source>
        <dbReference type="ARBA" id="ARBA00000085"/>
    </source>
</evidence>
<dbReference type="SMART" id="SM00387">
    <property type="entry name" value="HATPase_c"/>
    <property type="match status" value="1"/>
</dbReference>
<dbReference type="CDD" id="cd16172">
    <property type="entry name" value="TorS_sensor_domain"/>
    <property type="match status" value="1"/>
</dbReference>
<feature type="coiled-coil region" evidence="17">
    <location>
        <begin position="410"/>
        <end position="444"/>
    </location>
</feature>
<organism evidence="22 23">
    <name type="scientific">Plesiomonas shigelloides</name>
    <name type="common">Aeromonas shigelloides</name>
    <dbReference type="NCBI Taxonomy" id="703"/>
    <lineage>
        <taxon>Bacteria</taxon>
        <taxon>Pseudomonadati</taxon>
        <taxon>Pseudomonadota</taxon>
        <taxon>Gammaproteobacteria</taxon>
        <taxon>Enterobacterales</taxon>
        <taxon>Enterobacteriaceae</taxon>
        <taxon>Plesiomonas</taxon>
    </lineage>
</organism>
<evidence type="ECO:0000256" key="3">
    <source>
        <dbReference type="ARBA" id="ARBA00012438"/>
    </source>
</evidence>
<dbReference type="InterPro" id="IPR003661">
    <property type="entry name" value="HisK_dim/P_dom"/>
</dbReference>
<dbReference type="InterPro" id="IPR036890">
    <property type="entry name" value="HATPase_C_sf"/>
</dbReference>
<dbReference type="SMART" id="SM00448">
    <property type="entry name" value="REC"/>
    <property type="match status" value="1"/>
</dbReference>
<keyword evidence="13" id="KW-0902">Two-component regulatory system</keyword>
<evidence type="ECO:0000256" key="10">
    <source>
        <dbReference type="ARBA" id="ARBA00022777"/>
    </source>
</evidence>
<dbReference type="SMART" id="SM00388">
    <property type="entry name" value="HisKA"/>
    <property type="match status" value="1"/>
</dbReference>
<evidence type="ECO:0000256" key="7">
    <source>
        <dbReference type="ARBA" id="ARBA00022679"/>
    </source>
</evidence>
<dbReference type="Pfam" id="PF00512">
    <property type="entry name" value="HisKA"/>
    <property type="match status" value="1"/>
</dbReference>
<reference evidence="22" key="1">
    <citation type="submission" date="2021-03" db="EMBL/GenBank/DDBJ databases">
        <title>Plesiomonas shigelloides zfcc0051, isolated from zebrafish feces.</title>
        <authorList>
            <person name="Vanderhoek Z."/>
            <person name="Gaulke C."/>
        </authorList>
    </citation>
    <scope>NUCLEOTIDE SEQUENCE</scope>
    <source>
        <strain evidence="22">Zfcc0051</strain>
    </source>
</reference>
<dbReference type="Gene3D" id="1.10.287.130">
    <property type="match status" value="1"/>
</dbReference>
<evidence type="ECO:0000256" key="11">
    <source>
        <dbReference type="ARBA" id="ARBA00022840"/>
    </source>
</evidence>
<dbReference type="PROSITE" id="PS50110">
    <property type="entry name" value="RESPONSE_REGULATORY"/>
    <property type="match status" value="1"/>
</dbReference>
<dbReference type="InterPro" id="IPR008207">
    <property type="entry name" value="Sig_transdc_His_kin_Hpt_dom"/>
</dbReference>
<dbReference type="EC" id="2.7.13.3" evidence="3"/>
<feature type="domain" description="Histidine kinase" evidence="19">
    <location>
        <begin position="451"/>
        <end position="680"/>
    </location>
</feature>
<dbReference type="GO" id="GO:0005886">
    <property type="term" value="C:plasma membrane"/>
    <property type="evidence" value="ECO:0007669"/>
    <property type="project" value="UniProtKB-SubCell"/>
</dbReference>
<dbReference type="Gene3D" id="3.40.50.2300">
    <property type="match status" value="1"/>
</dbReference>
<accession>A0A8I1WA38</accession>
<dbReference type="SUPFAM" id="SSF47384">
    <property type="entry name" value="Homodimeric domain of signal transducing histidine kinase"/>
    <property type="match status" value="1"/>
</dbReference>
<keyword evidence="10 22" id="KW-0418">Kinase</keyword>
<evidence type="ECO:0000256" key="12">
    <source>
        <dbReference type="ARBA" id="ARBA00022989"/>
    </source>
</evidence>
<dbReference type="InterPro" id="IPR036641">
    <property type="entry name" value="HPT_dom_sf"/>
</dbReference>
<protein>
    <recommendedName>
        <fullName evidence="3">histidine kinase</fullName>
        <ecNumber evidence="3">2.7.13.3</ecNumber>
    </recommendedName>
</protein>
<dbReference type="InterPro" id="IPR005467">
    <property type="entry name" value="His_kinase_dom"/>
</dbReference>
<evidence type="ECO:0000256" key="13">
    <source>
        <dbReference type="ARBA" id="ARBA00023012"/>
    </source>
</evidence>
<feature type="modified residue" description="Phosphohistidine" evidence="15">
    <location>
        <position position="902"/>
    </location>
</feature>
<dbReference type="InterPro" id="IPR011006">
    <property type="entry name" value="CheY-like_superfamily"/>
</dbReference>
<dbReference type="InterPro" id="IPR003594">
    <property type="entry name" value="HATPase_dom"/>
</dbReference>
<feature type="coiled-coil region" evidence="17">
    <location>
        <begin position="302"/>
        <end position="329"/>
    </location>
</feature>
<dbReference type="InterPro" id="IPR001789">
    <property type="entry name" value="Sig_transdc_resp-reg_receiver"/>
</dbReference>
<dbReference type="GO" id="GO:0005524">
    <property type="term" value="F:ATP binding"/>
    <property type="evidence" value="ECO:0007669"/>
    <property type="project" value="UniProtKB-KW"/>
</dbReference>
<dbReference type="InterPro" id="IPR037952">
    <property type="entry name" value="Sensor_TorS"/>
</dbReference>
<dbReference type="Pfam" id="PF21689">
    <property type="entry name" value="TorS_sensor_domain"/>
    <property type="match status" value="1"/>
</dbReference>
<keyword evidence="8 18" id="KW-0812">Transmembrane</keyword>
<dbReference type="Proteomes" id="UP000664658">
    <property type="component" value="Unassembled WGS sequence"/>
</dbReference>
<evidence type="ECO:0000259" key="19">
    <source>
        <dbReference type="PROSITE" id="PS50109"/>
    </source>
</evidence>
<keyword evidence="9" id="KW-0547">Nucleotide-binding</keyword>
<dbReference type="InterPro" id="IPR004358">
    <property type="entry name" value="Sig_transdc_His_kin-like_C"/>
</dbReference>
<keyword evidence="4" id="KW-1003">Cell membrane</keyword>
<dbReference type="SUPFAM" id="SSF47226">
    <property type="entry name" value="Histidine-containing phosphotransfer domain, HPT domain"/>
    <property type="match status" value="1"/>
</dbReference>
<dbReference type="InterPro" id="IPR038188">
    <property type="entry name" value="TorS_sensor_sf"/>
</dbReference>
<keyword evidence="6 16" id="KW-0597">Phosphoprotein</keyword>
<evidence type="ECO:0000256" key="18">
    <source>
        <dbReference type="SAM" id="Phobius"/>
    </source>
</evidence>
<name>A0A8I1WA38_PLESH</name>
<keyword evidence="12 18" id="KW-1133">Transmembrane helix</keyword>
<evidence type="ECO:0000313" key="23">
    <source>
        <dbReference type="Proteomes" id="UP000664658"/>
    </source>
</evidence>
<dbReference type="EMBL" id="JAFNAA010000024">
    <property type="protein sequence ID" value="MBO1109686.1"/>
    <property type="molecule type" value="Genomic_DNA"/>
</dbReference>
<dbReference type="NCBIfam" id="NF008543">
    <property type="entry name" value="PRK11466.1"/>
    <property type="match status" value="1"/>
</dbReference>
<gene>
    <name evidence="22" type="primary">torS</name>
    <name evidence="22" type="ORF">J2R62_16015</name>
</gene>
<keyword evidence="7" id="KW-0808">Transferase</keyword>